<evidence type="ECO:0000256" key="2">
    <source>
        <dbReference type="SAM" id="Phobius"/>
    </source>
</evidence>
<gene>
    <name evidence="3" type="ORF">BU204_02125</name>
</gene>
<name>A0A1Q8CXU8_9PSEU</name>
<proteinExistence type="predicted"/>
<dbReference type="OrthoDB" id="4549522at2"/>
<feature type="region of interest" description="Disordered" evidence="1">
    <location>
        <begin position="277"/>
        <end position="313"/>
    </location>
</feature>
<feature type="transmembrane region" description="Helical" evidence="2">
    <location>
        <begin position="51"/>
        <end position="70"/>
    </location>
</feature>
<keyword evidence="2" id="KW-0472">Membrane</keyword>
<feature type="compositionally biased region" description="Polar residues" evidence="1">
    <location>
        <begin position="304"/>
        <end position="313"/>
    </location>
</feature>
<evidence type="ECO:0000256" key="1">
    <source>
        <dbReference type="SAM" id="MobiDB-lite"/>
    </source>
</evidence>
<feature type="region of interest" description="Disordered" evidence="1">
    <location>
        <begin position="1"/>
        <end position="44"/>
    </location>
</feature>
<protein>
    <submittedName>
        <fullName evidence="3">Uncharacterized protein</fullName>
    </submittedName>
</protein>
<evidence type="ECO:0000313" key="4">
    <source>
        <dbReference type="Proteomes" id="UP000185596"/>
    </source>
</evidence>
<reference evidence="3 4" key="1">
    <citation type="submission" date="2016-12" db="EMBL/GenBank/DDBJ databases">
        <title>The draft genome sequence of Actinophytocola sp. 11-183.</title>
        <authorList>
            <person name="Wang W."/>
            <person name="Yuan L."/>
        </authorList>
    </citation>
    <scope>NUCLEOTIDE SEQUENCE [LARGE SCALE GENOMIC DNA]</scope>
    <source>
        <strain evidence="3 4">11-183</strain>
    </source>
</reference>
<organism evidence="3 4">
    <name type="scientific">Actinophytocola xanthii</name>
    <dbReference type="NCBI Taxonomy" id="1912961"/>
    <lineage>
        <taxon>Bacteria</taxon>
        <taxon>Bacillati</taxon>
        <taxon>Actinomycetota</taxon>
        <taxon>Actinomycetes</taxon>
        <taxon>Pseudonocardiales</taxon>
        <taxon>Pseudonocardiaceae</taxon>
    </lineage>
</organism>
<dbReference type="Proteomes" id="UP000185596">
    <property type="component" value="Unassembled WGS sequence"/>
</dbReference>
<feature type="compositionally biased region" description="Basic and acidic residues" evidence="1">
    <location>
        <begin position="281"/>
        <end position="293"/>
    </location>
</feature>
<keyword evidence="4" id="KW-1185">Reference proteome</keyword>
<dbReference type="AlphaFoldDB" id="A0A1Q8CXU8"/>
<sequence>MHEDSLDDHPDLQRLRLSRKDQRRALAEARRTRRQARASSSGPSFARRHRTVLVSVVVLAAVVAVGALVVDQGRAQAGVDLARPFAGTPAADWSDGAAGIVPPEAAPVGPHPAAAVTDAYRRVRQVLVASRLDRAVLEGHDHARYLALLAPAARPQVGEELATPSEEAYTRVTRIADGFRLLSAQPKVRGEMSATPAADGTLLVRTNYVFVYAFEPADPDAVVRSEDILTVDRFEAEFRVAAGERWTPESRGVWPHSVRGFTYAAACDAFDRGELAPPYSDADRADPRQRAEDPATYFDPQVPIPTTSNCPAT</sequence>
<accession>A0A1Q8CXU8</accession>
<dbReference type="STRING" id="1912961.BU204_02125"/>
<evidence type="ECO:0000313" key="3">
    <source>
        <dbReference type="EMBL" id="OLF19181.1"/>
    </source>
</evidence>
<keyword evidence="2" id="KW-0812">Transmembrane</keyword>
<dbReference type="RefSeq" id="WP_075123784.1">
    <property type="nucleotide sequence ID" value="NZ_MSIE01000002.1"/>
</dbReference>
<dbReference type="EMBL" id="MSIE01000002">
    <property type="protein sequence ID" value="OLF19181.1"/>
    <property type="molecule type" value="Genomic_DNA"/>
</dbReference>
<feature type="compositionally biased region" description="Basic and acidic residues" evidence="1">
    <location>
        <begin position="1"/>
        <end position="30"/>
    </location>
</feature>
<comment type="caution">
    <text evidence="3">The sequence shown here is derived from an EMBL/GenBank/DDBJ whole genome shotgun (WGS) entry which is preliminary data.</text>
</comment>
<keyword evidence="2" id="KW-1133">Transmembrane helix</keyword>